<dbReference type="Pfam" id="PF02146">
    <property type="entry name" value="SIR2"/>
    <property type="match status" value="1"/>
</dbReference>
<proteinExistence type="predicted"/>
<dbReference type="PROSITE" id="PS50305">
    <property type="entry name" value="SIRTUIN"/>
    <property type="match status" value="1"/>
</dbReference>
<dbReference type="Gene3D" id="3.30.1600.10">
    <property type="entry name" value="SIR2/SIRT2 'Small Domain"/>
    <property type="match status" value="1"/>
</dbReference>
<feature type="binding site" evidence="3">
    <location>
        <position position="131"/>
    </location>
    <ligand>
        <name>Zn(2+)</name>
        <dbReference type="ChEBI" id="CHEBI:29105"/>
    </ligand>
</feature>
<dbReference type="OrthoDB" id="424302at2759"/>
<dbReference type="AlphaFoldDB" id="A0A9D4VCM0"/>
<protein>
    <recommendedName>
        <fullName evidence="4">Deacetylase sirtuin-type domain-containing protein</fullName>
    </recommendedName>
</protein>
<dbReference type="GO" id="GO:0017136">
    <property type="term" value="F:histone deacetylase activity, NAD-dependent"/>
    <property type="evidence" value="ECO:0007669"/>
    <property type="project" value="TreeGrafter"/>
</dbReference>
<evidence type="ECO:0000256" key="1">
    <source>
        <dbReference type="ARBA" id="ARBA00022679"/>
    </source>
</evidence>
<dbReference type="Gene3D" id="3.40.50.1220">
    <property type="entry name" value="TPP-binding domain"/>
    <property type="match status" value="1"/>
</dbReference>
<dbReference type="CDD" id="cd01407">
    <property type="entry name" value="SIR2-fam"/>
    <property type="match status" value="1"/>
</dbReference>
<dbReference type="InterPro" id="IPR003000">
    <property type="entry name" value="Sirtuin"/>
</dbReference>
<evidence type="ECO:0000256" key="3">
    <source>
        <dbReference type="PROSITE-ProRule" id="PRU00236"/>
    </source>
</evidence>
<dbReference type="EMBL" id="JABFUD020000001">
    <property type="protein sequence ID" value="KAI5084046.1"/>
    <property type="molecule type" value="Genomic_DNA"/>
</dbReference>
<dbReference type="PANTHER" id="PTHR11085:SF10">
    <property type="entry name" value="NAD-DEPENDENT PROTEIN DEACYLASE SIRTUIN-5, MITOCHONDRIAL-RELATED"/>
    <property type="match status" value="1"/>
</dbReference>
<reference evidence="5" key="1">
    <citation type="submission" date="2021-01" db="EMBL/GenBank/DDBJ databases">
        <title>Adiantum capillus-veneris genome.</title>
        <authorList>
            <person name="Fang Y."/>
            <person name="Liao Q."/>
        </authorList>
    </citation>
    <scope>NUCLEOTIDE SEQUENCE</scope>
    <source>
        <strain evidence="5">H3</strain>
        <tissue evidence="5">Leaf</tissue>
    </source>
</reference>
<dbReference type="GO" id="GO:0005634">
    <property type="term" value="C:nucleus"/>
    <property type="evidence" value="ECO:0007669"/>
    <property type="project" value="TreeGrafter"/>
</dbReference>
<dbReference type="SUPFAM" id="SSF52467">
    <property type="entry name" value="DHS-like NAD/FAD-binding domain"/>
    <property type="match status" value="1"/>
</dbReference>
<feature type="binding site" evidence="3">
    <location>
        <position position="158"/>
    </location>
    <ligand>
        <name>Zn(2+)</name>
        <dbReference type="ChEBI" id="CHEBI:29105"/>
    </ligand>
</feature>
<organism evidence="5 6">
    <name type="scientific">Adiantum capillus-veneris</name>
    <name type="common">Maidenhair fern</name>
    <dbReference type="NCBI Taxonomy" id="13818"/>
    <lineage>
        <taxon>Eukaryota</taxon>
        <taxon>Viridiplantae</taxon>
        <taxon>Streptophyta</taxon>
        <taxon>Embryophyta</taxon>
        <taxon>Tracheophyta</taxon>
        <taxon>Polypodiopsida</taxon>
        <taxon>Polypodiidae</taxon>
        <taxon>Polypodiales</taxon>
        <taxon>Pteridineae</taxon>
        <taxon>Pteridaceae</taxon>
        <taxon>Vittarioideae</taxon>
        <taxon>Adiantum</taxon>
    </lineage>
</organism>
<dbReference type="Proteomes" id="UP000886520">
    <property type="component" value="Chromosome 1"/>
</dbReference>
<evidence type="ECO:0000259" key="4">
    <source>
        <dbReference type="PROSITE" id="PS50305"/>
    </source>
</evidence>
<dbReference type="GO" id="GO:0070403">
    <property type="term" value="F:NAD+ binding"/>
    <property type="evidence" value="ECO:0007669"/>
    <property type="project" value="InterPro"/>
</dbReference>
<gene>
    <name evidence="5" type="ORF">GOP47_0000215</name>
</gene>
<dbReference type="InterPro" id="IPR029035">
    <property type="entry name" value="DHS-like_NAD/FAD-binding_dom"/>
</dbReference>
<dbReference type="InterPro" id="IPR026591">
    <property type="entry name" value="Sirtuin_cat_small_dom_sf"/>
</dbReference>
<dbReference type="PANTHER" id="PTHR11085">
    <property type="entry name" value="NAD-DEPENDENT PROTEIN DEACYLASE SIRTUIN-5, MITOCHONDRIAL-RELATED"/>
    <property type="match status" value="1"/>
</dbReference>
<evidence type="ECO:0000313" key="6">
    <source>
        <dbReference type="Proteomes" id="UP000886520"/>
    </source>
</evidence>
<keyword evidence="2" id="KW-0520">NAD</keyword>
<sequence>MDSELDAAIAEAAKLVVAGHPIVAFTGAGISVESGIPDFRSPGGLWSKYDPAIYCNFQVFQKRPELFWQMAAEMHDNMRNARPNPAHIAMAELEQLGLLSCIITQNVDNLHQQAGSKLVYELHGNASTSTCLSCKQKFDSEEVMLELQSNKEAGPPKCPVCKGVIKMEAVLFGEALPGGVLESAMLAAGKAKVLLVVGTSLTVSPANFVVDLCKSGNCKVLICDPNSSNAAIADVLLCGPAGKLLPGLVKACSTLLNNPESSSDVNLSSIQANY</sequence>
<evidence type="ECO:0000313" key="5">
    <source>
        <dbReference type="EMBL" id="KAI5084046.1"/>
    </source>
</evidence>
<name>A0A9D4VCM0_ADICA</name>
<evidence type="ECO:0000256" key="2">
    <source>
        <dbReference type="ARBA" id="ARBA00023027"/>
    </source>
</evidence>
<feature type="domain" description="Deacetylase sirtuin-type" evidence="4">
    <location>
        <begin position="2"/>
        <end position="255"/>
    </location>
</feature>
<dbReference type="NCBIfam" id="NF001753">
    <property type="entry name" value="PRK00481.1-3"/>
    <property type="match status" value="1"/>
</dbReference>
<keyword evidence="3" id="KW-0479">Metal-binding</keyword>
<accession>A0A9D4VCM0</accession>
<keyword evidence="6" id="KW-1185">Reference proteome</keyword>
<dbReference type="InterPro" id="IPR050134">
    <property type="entry name" value="NAD-dep_sirtuin_deacylases"/>
</dbReference>
<feature type="binding site" evidence="3">
    <location>
        <position position="161"/>
    </location>
    <ligand>
        <name>Zn(2+)</name>
        <dbReference type="ChEBI" id="CHEBI:29105"/>
    </ligand>
</feature>
<feature type="binding site" evidence="3">
    <location>
        <position position="134"/>
    </location>
    <ligand>
        <name>Zn(2+)</name>
        <dbReference type="ChEBI" id="CHEBI:29105"/>
    </ligand>
</feature>
<dbReference type="InterPro" id="IPR026590">
    <property type="entry name" value="Ssirtuin_cat_dom"/>
</dbReference>
<keyword evidence="1" id="KW-0808">Transferase</keyword>
<feature type="active site" description="Proton acceptor" evidence="3">
    <location>
        <position position="123"/>
    </location>
</feature>
<comment type="caution">
    <text evidence="5">The sequence shown here is derived from an EMBL/GenBank/DDBJ whole genome shotgun (WGS) entry which is preliminary data.</text>
</comment>
<dbReference type="GO" id="GO:0046872">
    <property type="term" value="F:metal ion binding"/>
    <property type="evidence" value="ECO:0007669"/>
    <property type="project" value="UniProtKB-KW"/>
</dbReference>
<keyword evidence="3" id="KW-0862">Zinc</keyword>